<organism evidence="3">
    <name type="scientific">marine sediment metagenome</name>
    <dbReference type="NCBI Taxonomy" id="412755"/>
    <lineage>
        <taxon>unclassified sequences</taxon>
        <taxon>metagenomes</taxon>
        <taxon>ecological metagenomes</taxon>
    </lineage>
</organism>
<evidence type="ECO:0000256" key="1">
    <source>
        <dbReference type="SAM" id="MobiDB-lite"/>
    </source>
</evidence>
<proteinExistence type="predicted"/>
<protein>
    <recommendedName>
        <fullName evidence="2">Putative regulatory protein FmdB zinc ribbon domain-containing protein</fullName>
    </recommendedName>
</protein>
<feature type="domain" description="Putative regulatory protein FmdB zinc ribbon" evidence="2">
    <location>
        <begin position="1"/>
        <end position="41"/>
    </location>
</feature>
<name>A0A0F9PIW2_9ZZZZ</name>
<sequence>MYYEYVCPKCGHRFTVSKPMARAAEPQDCLECFGAAKRVYSPAVIHMNEWVAEGYRRTNEPPEELKPGIERIREQQAGSDIVSYPGAAAHRERGVQ</sequence>
<dbReference type="EMBL" id="LAZR01002883">
    <property type="protein sequence ID" value="KKN24422.1"/>
    <property type="molecule type" value="Genomic_DNA"/>
</dbReference>
<feature type="region of interest" description="Disordered" evidence="1">
    <location>
        <begin position="76"/>
        <end position="96"/>
    </location>
</feature>
<comment type="caution">
    <text evidence="3">The sequence shown here is derived from an EMBL/GenBank/DDBJ whole genome shotgun (WGS) entry which is preliminary data.</text>
</comment>
<gene>
    <name evidence="3" type="ORF">LCGC14_0894920</name>
</gene>
<dbReference type="AlphaFoldDB" id="A0A0F9PIW2"/>
<evidence type="ECO:0000313" key="3">
    <source>
        <dbReference type="EMBL" id="KKN24422.1"/>
    </source>
</evidence>
<dbReference type="InterPro" id="IPR013429">
    <property type="entry name" value="Regulatory_FmdB_Zinc_ribbon"/>
</dbReference>
<evidence type="ECO:0000259" key="2">
    <source>
        <dbReference type="SMART" id="SM00834"/>
    </source>
</evidence>
<accession>A0A0F9PIW2</accession>
<dbReference type="SMART" id="SM00834">
    <property type="entry name" value="CxxC_CXXC_SSSS"/>
    <property type="match status" value="1"/>
</dbReference>
<dbReference type="NCBIfam" id="TIGR02605">
    <property type="entry name" value="CxxC_CxxC_SSSS"/>
    <property type="match status" value="1"/>
</dbReference>
<reference evidence="3" key="1">
    <citation type="journal article" date="2015" name="Nature">
        <title>Complex archaea that bridge the gap between prokaryotes and eukaryotes.</title>
        <authorList>
            <person name="Spang A."/>
            <person name="Saw J.H."/>
            <person name="Jorgensen S.L."/>
            <person name="Zaremba-Niedzwiedzka K."/>
            <person name="Martijn J."/>
            <person name="Lind A.E."/>
            <person name="van Eijk R."/>
            <person name="Schleper C."/>
            <person name="Guy L."/>
            <person name="Ettema T.J."/>
        </authorList>
    </citation>
    <scope>NUCLEOTIDE SEQUENCE</scope>
</reference>
<dbReference type="Pfam" id="PF09723">
    <property type="entry name" value="Zn_ribbon_8"/>
    <property type="match status" value="1"/>
</dbReference>